<dbReference type="EMBL" id="MT418680">
    <property type="protein sequence ID" value="QKF94766.1"/>
    <property type="molecule type" value="Genomic_DNA"/>
</dbReference>
<dbReference type="InterPro" id="IPR014729">
    <property type="entry name" value="Rossmann-like_a/b/a_fold"/>
</dbReference>
<gene>
    <name evidence="2" type="ORF">Fadolivirus_1_1308</name>
</gene>
<sequence>MGQKHSTTSLSGTRVEISDGLPLGQLKEYFNSKPPASNGNKVIIYTGGMTPIHKGHVAMICRAKQVFEADGYNVCVIVCPTWSDYVKGKLGDITPHKALFENDNALQLVARALSCMDGVFVCKYDYMCWRDYPQTMTDAMTEIKSTPGLESAMVDYLTGQDNAVGMYKHGQLTLTGTTFGGKVWSDGLIVARRTHDKDNDIVEKLNQFSWIKWIDMPEETLTISSTKIRTLLASGQSVQNQVPDNIVNDVHKLYKIKN</sequence>
<dbReference type="Proteomes" id="UP001162001">
    <property type="component" value="Segment"/>
</dbReference>
<dbReference type="Gene3D" id="3.40.50.620">
    <property type="entry name" value="HUPs"/>
    <property type="match status" value="1"/>
</dbReference>
<protein>
    <submittedName>
        <fullName evidence="2">Nicotinamide/nicotinate mononucleotide adenylyltransferase</fullName>
    </submittedName>
</protein>
<feature type="domain" description="Cytidyltransferase-like" evidence="1">
    <location>
        <begin position="44"/>
        <end position="230"/>
    </location>
</feature>
<evidence type="ECO:0000259" key="1">
    <source>
        <dbReference type="Pfam" id="PF01467"/>
    </source>
</evidence>
<dbReference type="SUPFAM" id="SSF52374">
    <property type="entry name" value="Nucleotidylyl transferase"/>
    <property type="match status" value="1"/>
</dbReference>
<evidence type="ECO:0000313" key="3">
    <source>
        <dbReference type="Proteomes" id="UP001162001"/>
    </source>
</evidence>
<reference evidence="2 3" key="1">
    <citation type="submission" date="2020-04" db="EMBL/GenBank/DDBJ databases">
        <title>Advantages and limits of metagenomic assembly and binning of a giant virus.</title>
        <authorList>
            <person name="Schulz F."/>
            <person name="Andreani J."/>
            <person name="Francis R."/>
            <person name="Boudjemaa H."/>
            <person name="Bou Khalil J.Y."/>
            <person name="Lee J."/>
            <person name="La Scola B."/>
            <person name="Woyke T."/>
        </authorList>
    </citation>
    <scope>NUCLEOTIDE SEQUENCE [LARGE SCALE GENOMIC DNA]</scope>
    <source>
        <strain evidence="2 3">FV1/VV64</strain>
    </source>
</reference>
<accession>A0A7D3QWQ1</accession>
<proteinExistence type="predicted"/>
<keyword evidence="2" id="KW-0548">Nucleotidyltransferase</keyword>
<dbReference type="Pfam" id="PF01467">
    <property type="entry name" value="CTP_transf_like"/>
    <property type="match status" value="1"/>
</dbReference>
<dbReference type="InterPro" id="IPR004821">
    <property type="entry name" value="Cyt_trans-like"/>
</dbReference>
<keyword evidence="2" id="KW-0808">Transferase</keyword>
<dbReference type="GO" id="GO:0016779">
    <property type="term" value="F:nucleotidyltransferase activity"/>
    <property type="evidence" value="ECO:0007669"/>
    <property type="project" value="UniProtKB-KW"/>
</dbReference>
<name>A0A7D3QWQ1_9VIRU</name>
<evidence type="ECO:0000313" key="2">
    <source>
        <dbReference type="EMBL" id="QKF94766.1"/>
    </source>
</evidence>
<organism evidence="2 3">
    <name type="scientific">Fadolivirus FV1/VV64</name>
    <dbReference type="NCBI Taxonomy" id="3070911"/>
    <lineage>
        <taxon>Viruses</taxon>
        <taxon>Varidnaviria</taxon>
        <taxon>Bamfordvirae</taxon>
        <taxon>Nucleocytoviricota</taxon>
        <taxon>Megaviricetes</taxon>
        <taxon>Imitervirales</taxon>
        <taxon>Mimiviridae</taxon>
        <taxon>Klosneuvirinae</taxon>
        <taxon>Fadolivirus</taxon>
        <taxon>Fadolivirus algeromassiliense</taxon>
    </lineage>
</organism>
<keyword evidence="3" id="KW-1185">Reference proteome</keyword>